<feature type="domain" description="HTH luxR-type" evidence="5">
    <location>
        <begin position="907"/>
        <end position="964"/>
    </location>
</feature>
<keyword evidence="3" id="KW-1133">Transmembrane helix</keyword>
<dbReference type="Proteomes" id="UP000772618">
    <property type="component" value="Unassembled WGS sequence"/>
</dbReference>
<name>A0ABS5VQ92_9BACT</name>
<comment type="caution">
    <text evidence="6">The sequence shown here is derived from an EMBL/GenBank/DDBJ whole genome shotgun (WGS) entry which is preliminary data.</text>
</comment>
<dbReference type="SUPFAM" id="SSF46894">
    <property type="entry name" value="C-terminal effector domain of the bipartite response regulators"/>
    <property type="match status" value="1"/>
</dbReference>
<reference evidence="6 7" key="1">
    <citation type="submission" date="2021-05" db="EMBL/GenBank/DDBJ databases">
        <title>A Polyphasic approach of four new species of the genus Ohtaekwangia: Ohtaekwangia histidinii sp. nov., Ohtaekwangia cretensis sp. nov., Ohtaekwangia indiensis sp. nov., Ohtaekwangia reichenbachii sp. nov. from diverse environment.</title>
        <authorList>
            <person name="Octaviana S."/>
        </authorList>
    </citation>
    <scope>NUCLEOTIDE SEQUENCE [LARGE SCALE GENOMIC DNA]</scope>
    <source>
        <strain evidence="6 7">PWU20</strain>
    </source>
</reference>
<gene>
    <name evidence="6" type="ORF">KK060_02765</name>
</gene>
<keyword evidence="7" id="KW-1185">Reference proteome</keyword>
<proteinExistence type="predicted"/>
<dbReference type="Pfam" id="PF07495">
    <property type="entry name" value="Y_Y_Y"/>
    <property type="match status" value="1"/>
</dbReference>
<keyword evidence="3" id="KW-0812">Transmembrane</keyword>
<evidence type="ECO:0000256" key="2">
    <source>
        <dbReference type="SAM" id="Coils"/>
    </source>
</evidence>
<evidence type="ECO:0000256" key="1">
    <source>
        <dbReference type="ARBA" id="ARBA00022553"/>
    </source>
</evidence>
<accession>A0ABS5VQ92</accession>
<keyword evidence="3" id="KW-0472">Membrane</keyword>
<feature type="chain" id="PRO_5047527169" description="HTH luxR-type domain-containing protein" evidence="4">
    <location>
        <begin position="24"/>
        <end position="982"/>
    </location>
</feature>
<dbReference type="Gene3D" id="2.60.40.10">
    <property type="entry name" value="Immunoglobulins"/>
    <property type="match status" value="1"/>
</dbReference>
<evidence type="ECO:0000313" key="6">
    <source>
        <dbReference type="EMBL" id="MBT1702181.1"/>
    </source>
</evidence>
<dbReference type="InterPro" id="IPR016032">
    <property type="entry name" value="Sig_transdc_resp-reg_C-effctor"/>
</dbReference>
<evidence type="ECO:0000256" key="3">
    <source>
        <dbReference type="SAM" id="Phobius"/>
    </source>
</evidence>
<dbReference type="Gene3D" id="1.10.10.10">
    <property type="entry name" value="Winged helix-like DNA-binding domain superfamily/Winged helix DNA-binding domain"/>
    <property type="match status" value="1"/>
</dbReference>
<evidence type="ECO:0000259" key="5">
    <source>
        <dbReference type="SMART" id="SM00421"/>
    </source>
</evidence>
<dbReference type="InterPro" id="IPR036388">
    <property type="entry name" value="WH-like_DNA-bd_sf"/>
</dbReference>
<dbReference type="InterPro" id="IPR013783">
    <property type="entry name" value="Ig-like_fold"/>
</dbReference>
<evidence type="ECO:0000313" key="7">
    <source>
        <dbReference type="Proteomes" id="UP000772618"/>
    </source>
</evidence>
<dbReference type="InterPro" id="IPR000792">
    <property type="entry name" value="Tscrpt_reg_LuxR_C"/>
</dbReference>
<feature type="coiled-coil region" evidence="2">
    <location>
        <begin position="780"/>
        <end position="865"/>
    </location>
</feature>
<keyword evidence="4" id="KW-0732">Signal</keyword>
<dbReference type="SUPFAM" id="SSF63829">
    <property type="entry name" value="Calcium-dependent phosphotriesterase"/>
    <property type="match status" value="1"/>
</dbReference>
<organism evidence="6 7">
    <name type="scientific">Chryseosolibacter indicus</name>
    <dbReference type="NCBI Taxonomy" id="2782351"/>
    <lineage>
        <taxon>Bacteria</taxon>
        <taxon>Pseudomonadati</taxon>
        <taxon>Bacteroidota</taxon>
        <taxon>Cytophagia</taxon>
        <taxon>Cytophagales</taxon>
        <taxon>Chryseotaleaceae</taxon>
        <taxon>Chryseosolibacter</taxon>
    </lineage>
</organism>
<dbReference type="PANTHER" id="PTHR43547">
    <property type="entry name" value="TWO-COMPONENT HISTIDINE KINASE"/>
    <property type="match status" value="1"/>
</dbReference>
<protein>
    <recommendedName>
        <fullName evidence="5">HTH luxR-type domain-containing protein</fullName>
    </recommendedName>
</protein>
<dbReference type="InterPro" id="IPR015943">
    <property type="entry name" value="WD40/YVTN_repeat-like_dom_sf"/>
</dbReference>
<keyword evidence="2" id="KW-0175">Coiled coil</keyword>
<sequence>MRFKFMLLLLVLLLSNTFYNLNAQTDSLFIKGIPRVIHYTKKDFQGSTQFWTVCQDEEGVLYFGNNDGALVFDGQIWHKVSLPNNSSIRSLKVSSRGIVYAGGFNELGVIKKDSFGKYFYESLLNLIPIEDRNFENIWQIHEAQGHMVFRSFKMLIAIANNTAKTLPANRSYTFSISFDNKLFVQDEEGIKSLDLRSLSFTHLFNQDQFNGEELITLIPGVALDEVLAITKQGSFYRINLNNRSTTLWQKLLTEKSNDLVTCAIRSSSGSIYIGTLRSKVISLDANGYRISTGATFSGLQDNTVHNLFESSEGNIWAVLNNGIDCIDVKSPVSLLFEDASIYDVLPYKNKIYIATNQGVFVSTPVSGKTVLTKERFVNLNSLRGQAWSLQKFEDQLLCSHDKGIFVISDKGVSKLPGVQGIWKIIPIKGETNQYLACSYHGLFLLSYDSKAGFKVVHKIEGFDESCRDILQSEAPGVFWVCHGYKGVFKIKIDAALKRIVGVEHFKDQNGLPSPFNINVTRWNDEIVFTTNAGIYTYDAAKNKFLLHHFLTSLFGKELNVRRLFQYSDKTWFAHDNEVGYFKTNEEKPELQKDLFLQLKGSFNPSMECIVPLNQKNILVGTTTGLYAFDLSYNASARNAKTMITSASFKEDQSENTSMLDIATTHVTKLPHKSNNIIFHFSTPAFQNKLNVQYSYWLEGADNKWSDWSEASFREYNLLSAGSYIFHVKSRSLLGEKGTEAIYRFEILPAWYQSSWAIAFYIIIGGATIFFTILLVKRRIRREKEKTLREEREKRRVLELEIERMKLAGEKEKILKDKEQLEEDVIYKSKELVNYTTLLVKKRELLIEMQDQLKELKDAVKNESSRQSVRELLKKINGNLQNEEHIKVFEANFERVHHDFFTKLKANFPDLTQKELQLCAFVRMNLTNKEIASILNLSVRGIETARYRLRKRLGMSHEEDMSAFLEKLHSTPDGFGEFAELSV</sequence>
<dbReference type="Gene3D" id="2.130.10.10">
    <property type="entry name" value="YVTN repeat-like/Quinoprotein amine dehydrogenase"/>
    <property type="match status" value="2"/>
</dbReference>
<keyword evidence="1" id="KW-0597">Phosphoprotein</keyword>
<dbReference type="InterPro" id="IPR011123">
    <property type="entry name" value="Y_Y_Y"/>
</dbReference>
<feature type="signal peptide" evidence="4">
    <location>
        <begin position="1"/>
        <end position="23"/>
    </location>
</feature>
<evidence type="ECO:0000256" key="4">
    <source>
        <dbReference type="SAM" id="SignalP"/>
    </source>
</evidence>
<dbReference type="SMART" id="SM00421">
    <property type="entry name" value="HTH_LUXR"/>
    <property type="match status" value="1"/>
</dbReference>
<dbReference type="EMBL" id="JAHESD010000004">
    <property type="protein sequence ID" value="MBT1702181.1"/>
    <property type="molecule type" value="Genomic_DNA"/>
</dbReference>
<feature type="transmembrane region" description="Helical" evidence="3">
    <location>
        <begin position="755"/>
        <end position="775"/>
    </location>
</feature>
<dbReference type="PANTHER" id="PTHR43547:SF2">
    <property type="entry name" value="HYBRID SIGNAL TRANSDUCTION HISTIDINE KINASE C"/>
    <property type="match status" value="1"/>
</dbReference>